<sequence length="382" mass="41751">MGRREAPITTANQALAALALWLRAAKAGTGLSYPALAEKAGYHPSNLRRAASGDRVPSQALVTAYATACGARADHALELWREARYEARRAAQGRRVSRAAPRPELVRDVADLSAGMIELYDKAGAPTFREMEASKAGQHGRLPHSTVHRIVTKQAIPKCPVQFAAFLQACGVEEDECRPWFEAWHRVWQTEAEEADPRLRSNSTPATPTDGSGVVLLSPGTLADVQAAGYTVLPWDGIDHRVLQLSCIACQRTLSVKTRQLNTLQACSCRAPYEPHHPPSSHFPQPGTGADSVEDQAVLRALKALELARARLRAPLADPVDEHRAVEELRQALRLAYVVMAEQQRLAPGLRRQAQELLDRSTDLLEWVEAGHPHALQEVSSG</sequence>
<evidence type="ECO:0000313" key="2">
    <source>
        <dbReference type="EMBL" id="GAA0452322.1"/>
    </source>
</evidence>
<keyword evidence="3" id="KW-1185">Reference proteome</keyword>
<dbReference type="Proteomes" id="UP001500909">
    <property type="component" value="Unassembled WGS sequence"/>
</dbReference>
<comment type="caution">
    <text evidence="2">The sequence shown here is derived from an EMBL/GenBank/DDBJ whole genome shotgun (WGS) entry which is preliminary data.</text>
</comment>
<dbReference type="InterPro" id="IPR001387">
    <property type="entry name" value="Cro/C1-type_HTH"/>
</dbReference>
<dbReference type="InterPro" id="IPR010982">
    <property type="entry name" value="Lambda_DNA-bd_dom_sf"/>
</dbReference>
<reference evidence="2 3" key="1">
    <citation type="journal article" date="2019" name="Int. J. Syst. Evol. Microbiol.">
        <title>The Global Catalogue of Microorganisms (GCM) 10K type strain sequencing project: providing services to taxonomists for standard genome sequencing and annotation.</title>
        <authorList>
            <consortium name="The Broad Institute Genomics Platform"/>
            <consortium name="The Broad Institute Genome Sequencing Center for Infectious Disease"/>
            <person name="Wu L."/>
            <person name="Ma J."/>
        </authorList>
    </citation>
    <scope>NUCLEOTIDE SEQUENCE [LARGE SCALE GENOMIC DNA]</scope>
    <source>
        <strain evidence="2 3">JCM 4805</strain>
    </source>
</reference>
<name>A0ABN0ZNF4_9ACTN</name>
<evidence type="ECO:0000313" key="3">
    <source>
        <dbReference type="Proteomes" id="UP001500909"/>
    </source>
</evidence>
<dbReference type="Pfam" id="PF13560">
    <property type="entry name" value="HTH_31"/>
    <property type="match status" value="1"/>
</dbReference>
<evidence type="ECO:0008006" key="4">
    <source>
        <dbReference type="Google" id="ProtNLM"/>
    </source>
</evidence>
<feature type="region of interest" description="Disordered" evidence="1">
    <location>
        <begin position="193"/>
        <end position="212"/>
    </location>
</feature>
<feature type="compositionally biased region" description="Polar residues" evidence="1">
    <location>
        <begin position="200"/>
        <end position="210"/>
    </location>
</feature>
<accession>A0ABN0ZNF4</accession>
<organism evidence="2 3">
    <name type="scientific">Streptomyces olivaceiscleroticus</name>
    <dbReference type="NCBI Taxonomy" id="68245"/>
    <lineage>
        <taxon>Bacteria</taxon>
        <taxon>Bacillati</taxon>
        <taxon>Actinomycetota</taxon>
        <taxon>Actinomycetes</taxon>
        <taxon>Kitasatosporales</taxon>
        <taxon>Streptomycetaceae</taxon>
        <taxon>Streptomyces</taxon>
    </lineage>
</organism>
<proteinExistence type="predicted"/>
<dbReference type="EMBL" id="BAAABY010000009">
    <property type="protein sequence ID" value="GAA0452322.1"/>
    <property type="molecule type" value="Genomic_DNA"/>
</dbReference>
<dbReference type="CDD" id="cd00093">
    <property type="entry name" value="HTH_XRE"/>
    <property type="match status" value="1"/>
</dbReference>
<evidence type="ECO:0000256" key="1">
    <source>
        <dbReference type="SAM" id="MobiDB-lite"/>
    </source>
</evidence>
<dbReference type="RefSeq" id="WP_346093999.1">
    <property type="nucleotide sequence ID" value="NZ_BAAABY010000009.1"/>
</dbReference>
<dbReference type="SUPFAM" id="SSF47413">
    <property type="entry name" value="lambda repressor-like DNA-binding domains"/>
    <property type="match status" value="1"/>
</dbReference>
<protein>
    <recommendedName>
        <fullName evidence="4">HTH cro/C1-type domain-containing protein</fullName>
    </recommendedName>
</protein>
<gene>
    <name evidence="2" type="ORF">GCM10010361_15530</name>
</gene>